<keyword evidence="3" id="KW-1185">Reference proteome</keyword>
<feature type="region of interest" description="Disordered" evidence="1">
    <location>
        <begin position="1"/>
        <end position="45"/>
    </location>
</feature>
<dbReference type="EMBL" id="CYRY02040288">
    <property type="protein sequence ID" value="VCX31107.1"/>
    <property type="molecule type" value="Genomic_DNA"/>
</dbReference>
<feature type="compositionally biased region" description="Basic residues" evidence="1">
    <location>
        <begin position="9"/>
        <end position="28"/>
    </location>
</feature>
<proteinExistence type="predicted"/>
<dbReference type="Proteomes" id="UP000269945">
    <property type="component" value="Unassembled WGS sequence"/>
</dbReference>
<sequence>MLLRERPLRMRPLKSPRRKPFSSLRHPRSSTVIGGGTCGAGQSAMRPCCSSEVQSWVTSSRPMWGLDF</sequence>
<accession>A0A9X9M346</accession>
<evidence type="ECO:0000313" key="3">
    <source>
        <dbReference type="Proteomes" id="UP000269945"/>
    </source>
</evidence>
<organism evidence="2 3">
    <name type="scientific">Gulo gulo</name>
    <name type="common">Wolverine</name>
    <name type="synonym">Gluton</name>
    <dbReference type="NCBI Taxonomy" id="48420"/>
    <lineage>
        <taxon>Eukaryota</taxon>
        <taxon>Metazoa</taxon>
        <taxon>Chordata</taxon>
        <taxon>Craniata</taxon>
        <taxon>Vertebrata</taxon>
        <taxon>Euteleostomi</taxon>
        <taxon>Mammalia</taxon>
        <taxon>Eutheria</taxon>
        <taxon>Laurasiatheria</taxon>
        <taxon>Carnivora</taxon>
        <taxon>Caniformia</taxon>
        <taxon>Musteloidea</taxon>
        <taxon>Mustelidae</taxon>
        <taxon>Guloninae</taxon>
        <taxon>Gulo</taxon>
    </lineage>
</organism>
<evidence type="ECO:0000313" key="2">
    <source>
        <dbReference type="EMBL" id="VCX31107.1"/>
    </source>
</evidence>
<protein>
    <submittedName>
        <fullName evidence="2">Uncharacterized protein</fullName>
    </submittedName>
</protein>
<dbReference type="AlphaFoldDB" id="A0A9X9M346"/>
<comment type="caution">
    <text evidence="2">The sequence shown here is derived from an EMBL/GenBank/DDBJ whole genome shotgun (WGS) entry which is preliminary data.</text>
</comment>
<gene>
    <name evidence="2" type="ORF">BN2614_LOCUS5</name>
</gene>
<name>A0A9X9M346_GULGU</name>
<reference evidence="2 3" key="1">
    <citation type="submission" date="2018-10" db="EMBL/GenBank/DDBJ databases">
        <authorList>
            <person name="Ekblom R."/>
            <person name="Jareborg N."/>
        </authorList>
    </citation>
    <scope>NUCLEOTIDE SEQUENCE [LARGE SCALE GENOMIC DNA]</scope>
    <source>
        <tissue evidence="2">Muscle</tissue>
    </source>
</reference>
<evidence type="ECO:0000256" key="1">
    <source>
        <dbReference type="SAM" id="MobiDB-lite"/>
    </source>
</evidence>